<evidence type="ECO:0000256" key="1">
    <source>
        <dbReference type="ARBA" id="ARBA00004141"/>
    </source>
</evidence>
<dbReference type="InterPro" id="IPR001940">
    <property type="entry name" value="Peptidase_S1C"/>
</dbReference>
<dbReference type="NCBIfam" id="NF033740">
    <property type="entry name" value="MarP_fam_protase"/>
    <property type="match status" value="1"/>
</dbReference>
<dbReference type="SUPFAM" id="SSF50494">
    <property type="entry name" value="Trypsin-like serine proteases"/>
    <property type="match status" value="1"/>
</dbReference>
<dbReference type="GO" id="GO:0006508">
    <property type="term" value="P:proteolysis"/>
    <property type="evidence" value="ECO:0007669"/>
    <property type="project" value="UniProtKB-KW"/>
</dbReference>
<evidence type="ECO:0000313" key="7">
    <source>
        <dbReference type="EMBL" id="MBB4735864.1"/>
    </source>
</evidence>
<keyword evidence="4 6" id="KW-0472">Membrane</keyword>
<keyword evidence="2 6" id="KW-0812">Transmembrane</keyword>
<feature type="transmembrane region" description="Helical" evidence="6">
    <location>
        <begin position="28"/>
        <end position="49"/>
    </location>
</feature>
<dbReference type="Pfam" id="PF02674">
    <property type="entry name" value="Colicin_V"/>
    <property type="match status" value="1"/>
</dbReference>
<feature type="compositionally biased region" description="Low complexity" evidence="5">
    <location>
        <begin position="203"/>
        <end position="214"/>
    </location>
</feature>
<feature type="transmembrane region" description="Helical" evidence="6">
    <location>
        <begin position="6"/>
        <end position="21"/>
    </location>
</feature>
<dbReference type="Proteomes" id="UP000540191">
    <property type="component" value="Unassembled WGS sequence"/>
</dbReference>
<evidence type="ECO:0000256" key="5">
    <source>
        <dbReference type="SAM" id="MobiDB-lite"/>
    </source>
</evidence>
<feature type="transmembrane region" description="Helical" evidence="6">
    <location>
        <begin position="61"/>
        <end position="82"/>
    </location>
</feature>
<feature type="transmembrane region" description="Helical" evidence="6">
    <location>
        <begin position="103"/>
        <end position="129"/>
    </location>
</feature>
<dbReference type="PANTHER" id="PTHR43019">
    <property type="entry name" value="SERINE ENDOPROTEASE DEGS"/>
    <property type="match status" value="1"/>
</dbReference>
<dbReference type="GO" id="GO:0009403">
    <property type="term" value="P:toxin biosynthetic process"/>
    <property type="evidence" value="ECO:0007669"/>
    <property type="project" value="InterPro"/>
</dbReference>
<name>A0A7W7GPH3_9MICC</name>
<evidence type="ECO:0000256" key="2">
    <source>
        <dbReference type="ARBA" id="ARBA00022692"/>
    </source>
</evidence>
<evidence type="ECO:0000256" key="3">
    <source>
        <dbReference type="ARBA" id="ARBA00022989"/>
    </source>
</evidence>
<dbReference type="GO" id="GO:0016020">
    <property type="term" value="C:membrane"/>
    <property type="evidence" value="ECO:0007669"/>
    <property type="project" value="UniProtKB-SubCell"/>
</dbReference>
<evidence type="ECO:0000256" key="6">
    <source>
        <dbReference type="SAM" id="Phobius"/>
    </source>
</evidence>
<dbReference type="RefSeq" id="WP_184241488.1">
    <property type="nucleotide sequence ID" value="NZ_JACHNA010000001.1"/>
</dbReference>
<keyword evidence="3 6" id="KW-1133">Transmembrane helix</keyword>
<protein>
    <submittedName>
        <fullName evidence="7">S1-C subfamily serine protease</fullName>
    </submittedName>
</protein>
<gene>
    <name evidence="7" type="ORF">HDA30_001372</name>
</gene>
<dbReference type="EMBL" id="JACHNA010000001">
    <property type="protein sequence ID" value="MBB4735864.1"/>
    <property type="molecule type" value="Genomic_DNA"/>
</dbReference>
<dbReference type="PANTHER" id="PTHR43019:SF23">
    <property type="entry name" value="PROTEASE DO-LIKE 5, CHLOROPLASTIC"/>
    <property type="match status" value="1"/>
</dbReference>
<dbReference type="Pfam" id="PF13365">
    <property type="entry name" value="Trypsin_2"/>
    <property type="match status" value="1"/>
</dbReference>
<sequence length="427" mass="43734">MILGIAWLDLVLVALLVVALVQGHRRGLWIVAGTLLGFVAGAAAAFYAVPFVSRWVADPDWRWVAILGVVVALVGLGTTIGESVGGWIRLHVNLPVLRRVDRVLGALASVLVASVALSMLALGLGTLGLTPVTTEVNRSTVLTVIDRAMPDAGQRWLAQSRVAAAGLNMLPEVRVPAPGDSGAAADPADSAGSDGAPESRAIPSPSTQSSPGTGAEEEPVQAAPAPPKVRESVVRLSGLAAECGQTQNGTGVVIAPDRILTNAHVVAGVDAPTVETASREVYSGRVVHLDPQRDLAVVAVDGADLPVPETDADLEPGQEAHALGFPAGGPYVETPARVQGRTEALLSDIYGRTQGAVEIYQLNAEIVPGHSGGPLVTDDGQVAGLVFARAPGSSTLGYAIAGDEYEDLVDRAAGLERTLPAGACIPG</sequence>
<evidence type="ECO:0000313" key="8">
    <source>
        <dbReference type="Proteomes" id="UP000540191"/>
    </source>
</evidence>
<dbReference type="Gene3D" id="2.40.10.10">
    <property type="entry name" value="Trypsin-like serine proteases"/>
    <property type="match status" value="2"/>
</dbReference>
<reference evidence="7 8" key="1">
    <citation type="submission" date="2020-08" db="EMBL/GenBank/DDBJ databases">
        <title>Sequencing the genomes of 1000 actinobacteria strains.</title>
        <authorList>
            <person name="Klenk H.-P."/>
        </authorList>
    </citation>
    <scope>NUCLEOTIDE SEQUENCE [LARGE SCALE GENOMIC DNA]</scope>
    <source>
        <strain evidence="7 8">DSM 23974</strain>
    </source>
</reference>
<keyword evidence="7" id="KW-0645">Protease</keyword>
<organism evidence="7 8">
    <name type="scientific">Micrococcus cohnii</name>
    <dbReference type="NCBI Taxonomy" id="993416"/>
    <lineage>
        <taxon>Bacteria</taxon>
        <taxon>Bacillati</taxon>
        <taxon>Actinomycetota</taxon>
        <taxon>Actinomycetes</taxon>
        <taxon>Micrococcales</taxon>
        <taxon>Micrococcaceae</taxon>
        <taxon>Micrococcus</taxon>
    </lineage>
</organism>
<comment type="subcellular location">
    <subcellularLocation>
        <location evidence="1">Membrane</location>
        <topology evidence="1">Multi-pass membrane protein</topology>
    </subcellularLocation>
</comment>
<dbReference type="GO" id="GO:0004252">
    <property type="term" value="F:serine-type endopeptidase activity"/>
    <property type="evidence" value="ECO:0007669"/>
    <property type="project" value="InterPro"/>
</dbReference>
<dbReference type="AlphaFoldDB" id="A0A7W7GPH3"/>
<dbReference type="InterPro" id="IPR009003">
    <property type="entry name" value="Peptidase_S1_PA"/>
</dbReference>
<feature type="compositionally biased region" description="Low complexity" evidence="5">
    <location>
        <begin position="176"/>
        <end position="196"/>
    </location>
</feature>
<feature type="region of interest" description="Disordered" evidence="5">
    <location>
        <begin position="175"/>
        <end position="229"/>
    </location>
</feature>
<dbReference type="PRINTS" id="PR00834">
    <property type="entry name" value="PROTEASES2C"/>
</dbReference>
<keyword evidence="7" id="KW-0378">Hydrolase</keyword>
<comment type="caution">
    <text evidence="7">The sequence shown here is derived from an EMBL/GenBank/DDBJ whole genome shotgun (WGS) entry which is preliminary data.</text>
</comment>
<accession>A0A7W7GPH3</accession>
<evidence type="ECO:0000256" key="4">
    <source>
        <dbReference type="ARBA" id="ARBA00023136"/>
    </source>
</evidence>
<keyword evidence="8" id="KW-1185">Reference proteome</keyword>
<dbReference type="InterPro" id="IPR003825">
    <property type="entry name" value="Colicin-V_CvpA"/>
</dbReference>
<dbReference type="InterPro" id="IPR047680">
    <property type="entry name" value="MarP-like"/>
</dbReference>
<dbReference type="InterPro" id="IPR043504">
    <property type="entry name" value="Peptidase_S1_PA_chymotrypsin"/>
</dbReference>
<proteinExistence type="predicted"/>